<dbReference type="RefSeq" id="WP_324693344.1">
    <property type="nucleotide sequence ID" value="NZ_JAYMYJ010000030.1"/>
</dbReference>
<proteinExistence type="predicted"/>
<accession>A0ABU6CUQ7</accession>
<keyword evidence="3" id="KW-1185">Reference proteome</keyword>
<reference evidence="3" key="1">
    <citation type="submission" date="2023-07" db="EMBL/GenBank/DDBJ databases">
        <title>The carbon used by Thiothrix.</title>
        <authorList>
            <person name="Chen L."/>
        </authorList>
    </citation>
    <scope>NUCLEOTIDE SEQUENCE [LARGE SCALE GENOMIC DNA]</scope>
</reference>
<reference evidence="2 3" key="2">
    <citation type="submission" date="2024-01" db="EMBL/GenBank/DDBJ databases">
        <authorList>
            <person name="Xie X."/>
        </authorList>
    </citation>
    <scope>NUCLEOTIDE SEQUENCE [LARGE SCALE GENOMIC DNA]</scope>
    <source>
        <strain evidence="2">SCUT-1</strain>
    </source>
</reference>
<evidence type="ECO:0000256" key="1">
    <source>
        <dbReference type="SAM" id="MobiDB-lite"/>
    </source>
</evidence>
<organism evidence="2 3">
    <name type="scientific">Candidatus Thiothrix phosphatis</name>
    <dbReference type="NCBI Taxonomy" id="3112415"/>
    <lineage>
        <taxon>Bacteria</taxon>
        <taxon>Pseudomonadati</taxon>
        <taxon>Pseudomonadota</taxon>
        <taxon>Gammaproteobacteria</taxon>
        <taxon>Thiotrichales</taxon>
        <taxon>Thiotrichaceae</taxon>
        <taxon>Thiothrix</taxon>
    </lineage>
</organism>
<name>A0ABU6CUQ7_9GAMM</name>
<sequence>MSVDISLGYTVSRRGKETLVSVEIGGVTETRTVGGWAKEWKLSPSCVSNRLKRQVPLEQLCAASLRLKQEAARKAGVFSPRNKKPVSTPEQAAKAARVRDGWLYRPAPGAGA</sequence>
<dbReference type="EMBL" id="JAYMYJ010000030">
    <property type="protein sequence ID" value="MEB4590108.1"/>
    <property type="molecule type" value="Genomic_DNA"/>
</dbReference>
<evidence type="ECO:0000313" key="3">
    <source>
        <dbReference type="Proteomes" id="UP001308005"/>
    </source>
</evidence>
<dbReference type="Proteomes" id="UP001308005">
    <property type="component" value="Unassembled WGS sequence"/>
</dbReference>
<comment type="caution">
    <text evidence="2">The sequence shown here is derived from an EMBL/GenBank/DDBJ whole genome shotgun (WGS) entry which is preliminary data.</text>
</comment>
<protein>
    <submittedName>
        <fullName evidence="2">Uncharacterized protein</fullName>
    </submittedName>
</protein>
<evidence type="ECO:0000313" key="2">
    <source>
        <dbReference type="EMBL" id="MEB4590108.1"/>
    </source>
</evidence>
<gene>
    <name evidence="2" type="ORF">VSS37_03865</name>
</gene>
<feature type="region of interest" description="Disordered" evidence="1">
    <location>
        <begin position="74"/>
        <end position="98"/>
    </location>
</feature>